<dbReference type="Gene3D" id="2.40.30.170">
    <property type="match status" value="1"/>
</dbReference>
<proteinExistence type="predicted"/>
<dbReference type="Proteomes" id="UP000533639">
    <property type="component" value="Unassembled WGS sequence"/>
</dbReference>
<feature type="domain" description="Multidrug resistance protein MdtA-like barrel-sandwich hybrid" evidence="3">
    <location>
        <begin position="64"/>
        <end position="254"/>
    </location>
</feature>
<evidence type="ECO:0000256" key="2">
    <source>
        <dbReference type="SAM" id="Phobius"/>
    </source>
</evidence>
<evidence type="ECO:0000313" key="5">
    <source>
        <dbReference type="Proteomes" id="UP000533639"/>
    </source>
</evidence>
<keyword evidence="1" id="KW-0175">Coiled coil</keyword>
<dbReference type="SUPFAM" id="SSF111369">
    <property type="entry name" value="HlyD-like secretion proteins"/>
    <property type="match status" value="2"/>
</dbReference>
<keyword evidence="5" id="KW-1185">Reference proteome</keyword>
<keyword evidence="2" id="KW-0812">Transmembrane</keyword>
<dbReference type="InterPro" id="IPR050739">
    <property type="entry name" value="MFP"/>
</dbReference>
<comment type="caution">
    <text evidence="4">The sequence shown here is derived from an EMBL/GenBank/DDBJ whole genome shotgun (WGS) entry which is preliminary data.</text>
</comment>
<dbReference type="Gene3D" id="1.10.287.1490">
    <property type="match status" value="1"/>
</dbReference>
<feature type="transmembrane region" description="Helical" evidence="2">
    <location>
        <begin position="31"/>
        <end position="52"/>
    </location>
</feature>
<dbReference type="Gene3D" id="2.40.50.100">
    <property type="match status" value="1"/>
</dbReference>
<evidence type="ECO:0000256" key="1">
    <source>
        <dbReference type="SAM" id="Coils"/>
    </source>
</evidence>
<evidence type="ECO:0000313" key="4">
    <source>
        <dbReference type="EMBL" id="CAC9976125.1"/>
    </source>
</evidence>
<gene>
    <name evidence="4" type="primary">yiaV</name>
    <name evidence="4" type="ORF">FLAPXU55_03849</name>
</gene>
<dbReference type="InterPro" id="IPR058625">
    <property type="entry name" value="MdtA-like_BSH"/>
</dbReference>
<sequence>MEILLLAIYGVFVWLIFFKFKWLPWNTVTQVISIAIPVVFLSLLILFLNLFAPSSHDVRVINYTVEIVPTVSGQVIDVPVEPNTHVKKGEVLFKIDPVPFQNKINNLEARLPSLEAKIVTAKAYDRELEAQLQSAENTIGVVNAKYQLALKRVDQTKALAGAGAGTKFDYEQAQADLQDLESQIGVSKAQKSAIMQRMSAKAGSGELSEIAQARADLEEVKSQIKDAKWQLSQTVFYAPADGRVINLQLRKGSMAVQLPLKPVMSFVEDEQWVIAFYEQNELRYAKRGNEAEVALKPYPNQIIKCEVDNIVWATGQGQIPMSGLVPQTGAEAPPEGRFAVRLKVADKDKSLFLAPGAMGQGAIYTDSGKAIQLVRKVILRVGTKLDWLILKLH</sequence>
<accession>A0A9N8P3E6</accession>
<reference evidence="4 5" key="1">
    <citation type="submission" date="2020-06" db="EMBL/GenBank/DDBJ databases">
        <authorList>
            <person name="Criscuolo A."/>
        </authorList>
    </citation>
    <scope>NUCLEOTIDE SEQUENCE [LARGE SCALE GENOMIC DNA]</scope>
    <source>
        <strain evidence="4">PXU-55</strain>
    </source>
</reference>
<feature type="transmembrane region" description="Helical" evidence="2">
    <location>
        <begin position="6"/>
        <end position="24"/>
    </location>
</feature>
<evidence type="ECO:0000259" key="3">
    <source>
        <dbReference type="Pfam" id="PF25917"/>
    </source>
</evidence>
<dbReference type="PANTHER" id="PTHR30386">
    <property type="entry name" value="MEMBRANE FUSION SUBUNIT OF EMRAB-TOLC MULTIDRUG EFFLUX PUMP"/>
    <property type="match status" value="1"/>
</dbReference>
<dbReference type="AlphaFoldDB" id="A0A9N8P3E6"/>
<keyword evidence="2" id="KW-1133">Transmembrane helix</keyword>
<dbReference type="Pfam" id="PF25917">
    <property type="entry name" value="BSH_RND"/>
    <property type="match status" value="1"/>
</dbReference>
<feature type="coiled-coil region" evidence="1">
    <location>
        <begin position="170"/>
        <end position="230"/>
    </location>
</feature>
<name>A0A9N8P3E6_9FLAO</name>
<keyword evidence="2" id="KW-0472">Membrane</keyword>
<organism evidence="4 5">
    <name type="scientific">Flavobacterium panici</name>
    <dbReference type="NCBI Taxonomy" id="2654843"/>
    <lineage>
        <taxon>Bacteria</taxon>
        <taxon>Pseudomonadati</taxon>
        <taxon>Bacteroidota</taxon>
        <taxon>Flavobacteriia</taxon>
        <taxon>Flavobacteriales</taxon>
        <taxon>Flavobacteriaceae</taxon>
        <taxon>Flavobacterium</taxon>
    </lineage>
</organism>
<protein>
    <submittedName>
        <fullName evidence="4">Inner membrane protein YiaV</fullName>
    </submittedName>
</protein>
<dbReference type="EMBL" id="CAIJDE010000058">
    <property type="protein sequence ID" value="CAC9976125.1"/>
    <property type="molecule type" value="Genomic_DNA"/>
</dbReference>
<dbReference type="PANTHER" id="PTHR30386:SF18">
    <property type="entry name" value="INNER MEMBRANE PROTEIN YIAV-RELATED"/>
    <property type="match status" value="1"/>
</dbReference>